<evidence type="ECO:0000256" key="2">
    <source>
        <dbReference type="ARBA" id="ARBA00007998"/>
    </source>
</evidence>
<feature type="transmembrane region" description="Helical" evidence="8">
    <location>
        <begin position="301"/>
        <end position="319"/>
    </location>
</feature>
<organism evidence="9 10">
    <name type="scientific">Paenibacillus rhizolycopersici</name>
    <dbReference type="NCBI Taxonomy" id="2780073"/>
    <lineage>
        <taxon>Bacteria</taxon>
        <taxon>Bacillati</taxon>
        <taxon>Bacillota</taxon>
        <taxon>Bacilli</taxon>
        <taxon>Bacillales</taxon>
        <taxon>Paenibacillaceae</taxon>
        <taxon>Paenibacillus</taxon>
    </lineage>
</organism>
<evidence type="ECO:0000256" key="6">
    <source>
        <dbReference type="ARBA" id="ARBA00022989"/>
    </source>
</evidence>
<comment type="similarity">
    <text evidence="2">Belongs to the amino acid-polyamine-organocation (APC) superfamily. Spore germination protein (SGP) (TC 2.A.3.9) family.</text>
</comment>
<evidence type="ECO:0000313" key="10">
    <source>
        <dbReference type="Proteomes" id="UP001516620"/>
    </source>
</evidence>
<reference evidence="9 10" key="1">
    <citation type="submission" date="2021-01" db="EMBL/GenBank/DDBJ databases">
        <title>Paenibacillus sp.nov. isolated from the rhizosphere soil of tomato plant.</title>
        <authorList>
            <person name="Thin K.K."/>
            <person name="Zhang X."/>
            <person name="He S."/>
        </authorList>
    </citation>
    <scope>NUCLEOTIDE SEQUENCE [LARGE SCALE GENOMIC DNA]</scope>
    <source>
        <strain evidence="9 10">DXFW5</strain>
    </source>
</reference>
<dbReference type="Pfam" id="PF03845">
    <property type="entry name" value="Spore_permease"/>
    <property type="match status" value="1"/>
</dbReference>
<feature type="transmembrane region" description="Helical" evidence="8">
    <location>
        <begin position="36"/>
        <end position="56"/>
    </location>
</feature>
<proteinExistence type="inferred from homology"/>
<evidence type="ECO:0000256" key="3">
    <source>
        <dbReference type="ARBA" id="ARBA00022448"/>
    </source>
</evidence>
<evidence type="ECO:0000256" key="7">
    <source>
        <dbReference type="ARBA" id="ARBA00023136"/>
    </source>
</evidence>
<dbReference type="Proteomes" id="UP001516620">
    <property type="component" value="Unassembled WGS sequence"/>
</dbReference>
<dbReference type="NCBIfam" id="TIGR00912">
    <property type="entry name" value="2A0309"/>
    <property type="match status" value="1"/>
</dbReference>
<keyword evidence="5 8" id="KW-0812">Transmembrane</keyword>
<sequence>MVYKISGYQLLAMTFIYQLGTTIIFGFGSAAGRDAWIGDLISLGLGLVVIGVYTALRHLNPGLTLVEWFPAQLGRWLGTPIAFLYPLMYLYLTGRIIADTRDMVSTAILPGTPLLVITSVFAFITAYCCYGGIEVTARMGELIFPIVILMFITETLLLFGSGVLHPHHIQPMLDEGWGPVWNVAYPNGITQGFGESIALAMFWPDVKDQGKITKVTLLATMLAGLMIASFDVLAILVYNDLFSRFVYPLYTLLGVISVGNFVENLQMFGVLYFFATALLKSVINLLTALQGIQKLTKMKSYRIMIIPATLVALILGMTMSKNITEHIYLQHYKVLVPYFWVPMFLILPAILLILSWIRSRVQRK</sequence>
<dbReference type="PANTHER" id="PTHR34975">
    <property type="entry name" value="SPORE GERMINATION PROTEIN A2"/>
    <property type="match status" value="1"/>
</dbReference>
<feature type="transmembrane region" description="Helical" evidence="8">
    <location>
        <begin position="245"/>
        <end position="262"/>
    </location>
</feature>
<keyword evidence="10" id="KW-1185">Reference proteome</keyword>
<feature type="transmembrane region" description="Helical" evidence="8">
    <location>
        <begin position="142"/>
        <end position="164"/>
    </location>
</feature>
<feature type="transmembrane region" description="Helical" evidence="8">
    <location>
        <begin position="112"/>
        <end position="130"/>
    </location>
</feature>
<feature type="transmembrane region" description="Helical" evidence="8">
    <location>
        <begin position="7"/>
        <end position="30"/>
    </location>
</feature>
<feature type="transmembrane region" description="Helical" evidence="8">
    <location>
        <begin position="339"/>
        <end position="357"/>
    </location>
</feature>
<keyword evidence="4" id="KW-0309">Germination</keyword>
<evidence type="ECO:0000256" key="8">
    <source>
        <dbReference type="SAM" id="Phobius"/>
    </source>
</evidence>
<dbReference type="PANTHER" id="PTHR34975:SF2">
    <property type="entry name" value="SPORE GERMINATION PROTEIN A2"/>
    <property type="match status" value="1"/>
</dbReference>
<feature type="transmembrane region" description="Helical" evidence="8">
    <location>
        <begin position="215"/>
        <end position="238"/>
    </location>
</feature>
<comment type="caution">
    <text evidence="9">The sequence shown here is derived from an EMBL/GenBank/DDBJ whole genome shotgun (WGS) entry which is preliminary data.</text>
</comment>
<evidence type="ECO:0000256" key="4">
    <source>
        <dbReference type="ARBA" id="ARBA00022544"/>
    </source>
</evidence>
<name>A0ABS2H3Q1_9BACL</name>
<feature type="transmembrane region" description="Helical" evidence="8">
    <location>
        <begin position="76"/>
        <end position="92"/>
    </location>
</feature>
<gene>
    <name evidence="9" type="ORF">IM700_010705</name>
</gene>
<evidence type="ECO:0000256" key="1">
    <source>
        <dbReference type="ARBA" id="ARBA00004141"/>
    </source>
</evidence>
<keyword evidence="3" id="KW-0813">Transport</keyword>
<dbReference type="EMBL" id="JADCNN020000008">
    <property type="protein sequence ID" value="MBM6996115.1"/>
    <property type="molecule type" value="Genomic_DNA"/>
</dbReference>
<dbReference type="RefSeq" id="WP_193416923.1">
    <property type="nucleotide sequence ID" value="NZ_JADCNN020000008.1"/>
</dbReference>
<accession>A0ABS2H3Q1</accession>
<evidence type="ECO:0000256" key="5">
    <source>
        <dbReference type="ARBA" id="ARBA00022692"/>
    </source>
</evidence>
<protein>
    <submittedName>
        <fullName evidence="9">Endospore germination permease</fullName>
    </submittedName>
</protein>
<keyword evidence="7 8" id="KW-0472">Membrane</keyword>
<keyword evidence="6 8" id="KW-1133">Transmembrane helix</keyword>
<evidence type="ECO:0000313" key="9">
    <source>
        <dbReference type="EMBL" id="MBM6996115.1"/>
    </source>
</evidence>
<feature type="transmembrane region" description="Helical" evidence="8">
    <location>
        <begin position="268"/>
        <end position="289"/>
    </location>
</feature>
<comment type="subcellular location">
    <subcellularLocation>
        <location evidence="1">Membrane</location>
        <topology evidence="1">Multi-pass membrane protein</topology>
    </subcellularLocation>
</comment>
<dbReference type="InterPro" id="IPR004761">
    <property type="entry name" value="Spore_GerAB"/>
</dbReference>